<proteinExistence type="predicted"/>
<sequence length="82" mass="9202">MESSLGGQQGEGLKDWFKTANAFLKDKKIISKVARALDSAGVPISGAVADDASKYDYGTKPKRKGSGKKAIWWYKLWCQWWF</sequence>
<comment type="caution">
    <text evidence="1">The sequence shown here is derived from an EMBL/GenBank/DDBJ whole genome shotgun (WGS) entry which is preliminary data.</text>
</comment>
<evidence type="ECO:0000313" key="1">
    <source>
        <dbReference type="EMBL" id="KYQ99880.1"/>
    </source>
</evidence>
<dbReference type="AlphaFoldDB" id="A0A152A1D1"/>
<dbReference type="Proteomes" id="UP000076078">
    <property type="component" value="Unassembled WGS sequence"/>
</dbReference>
<gene>
    <name evidence="1" type="ORF">DLAC_03837</name>
</gene>
<keyword evidence="2" id="KW-1185">Reference proteome</keyword>
<dbReference type="InParanoid" id="A0A152A1D1"/>
<protein>
    <submittedName>
        <fullName evidence="1">Uncharacterized protein</fullName>
    </submittedName>
</protein>
<organism evidence="1 2">
    <name type="scientific">Tieghemostelium lacteum</name>
    <name type="common">Slime mold</name>
    <name type="synonym">Dictyostelium lacteum</name>
    <dbReference type="NCBI Taxonomy" id="361077"/>
    <lineage>
        <taxon>Eukaryota</taxon>
        <taxon>Amoebozoa</taxon>
        <taxon>Evosea</taxon>
        <taxon>Eumycetozoa</taxon>
        <taxon>Dictyostelia</taxon>
        <taxon>Dictyosteliales</taxon>
        <taxon>Raperosteliaceae</taxon>
        <taxon>Tieghemostelium</taxon>
    </lineage>
</organism>
<evidence type="ECO:0000313" key="2">
    <source>
        <dbReference type="Proteomes" id="UP000076078"/>
    </source>
</evidence>
<name>A0A152A1D1_TIELA</name>
<dbReference type="EMBL" id="LODT01000020">
    <property type="protein sequence ID" value="KYQ99880.1"/>
    <property type="molecule type" value="Genomic_DNA"/>
</dbReference>
<accession>A0A152A1D1</accession>
<reference evidence="1 2" key="1">
    <citation type="submission" date="2015-12" db="EMBL/GenBank/DDBJ databases">
        <title>Dictyostelia acquired genes for synthesis and detection of signals that induce cell-type specialization by lateral gene transfer from prokaryotes.</title>
        <authorList>
            <person name="Gloeckner G."/>
            <person name="Schaap P."/>
        </authorList>
    </citation>
    <scope>NUCLEOTIDE SEQUENCE [LARGE SCALE GENOMIC DNA]</scope>
    <source>
        <strain evidence="1 2">TK</strain>
    </source>
</reference>